<evidence type="ECO:0000256" key="6">
    <source>
        <dbReference type="ARBA" id="ARBA00023033"/>
    </source>
</evidence>
<comment type="similarity">
    <text evidence="2 7">Belongs to the cytochrome P450 family.</text>
</comment>
<proteinExistence type="inferred from homology"/>
<dbReference type="PANTHER" id="PTHR24305:SF157">
    <property type="entry name" value="N-ACETYLTRYPTOPHAN 6-HYDROXYLASE IVOC-RELATED"/>
    <property type="match status" value="1"/>
</dbReference>
<dbReference type="Gene3D" id="1.10.630.10">
    <property type="entry name" value="Cytochrome P450"/>
    <property type="match status" value="1"/>
</dbReference>
<keyword evidence="4 7" id="KW-0560">Oxidoreductase</keyword>
<evidence type="ECO:0000256" key="2">
    <source>
        <dbReference type="ARBA" id="ARBA00010617"/>
    </source>
</evidence>
<keyword evidence="8" id="KW-0472">Membrane</keyword>
<keyword evidence="10" id="KW-1185">Reference proteome</keyword>
<evidence type="ECO:0000256" key="4">
    <source>
        <dbReference type="ARBA" id="ARBA00023002"/>
    </source>
</evidence>
<keyword evidence="3 7" id="KW-0479">Metal-binding</keyword>
<dbReference type="InterPro" id="IPR002401">
    <property type="entry name" value="Cyt_P450_E_grp-I"/>
</dbReference>
<dbReference type="Pfam" id="PF00067">
    <property type="entry name" value="p450"/>
    <property type="match status" value="1"/>
</dbReference>
<dbReference type="SUPFAM" id="SSF48264">
    <property type="entry name" value="Cytochrome P450"/>
    <property type="match status" value="1"/>
</dbReference>
<evidence type="ECO:0000256" key="5">
    <source>
        <dbReference type="ARBA" id="ARBA00023004"/>
    </source>
</evidence>
<comment type="caution">
    <text evidence="9">The sequence shown here is derived from an EMBL/GenBank/DDBJ whole genome shotgun (WGS) entry which is preliminary data.</text>
</comment>
<evidence type="ECO:0000313" key="9">
    <source>
        <dbReference type="EMBL" id="KAL2061155.1"/>
    </source>
</evidence>
<accession>A0ABR4BU72</accession>
<evidence type="ECO:0000256" key="3">
    <source>
        <dbReference type="ARBA" id="ARBA00022723"/>
    </source>
</evidence>
<evidence type="ECO:0000256" key="7">
    <source>
        <dbReference type="RuleBase" id="RU000461"/>
    </source>
</evidence>
<name>A0ABR4BU72_9HELO</name>
<dbReference type="CDD" id="cd11062">
    <property type="entry name" value="CYP58-like"/>
    <property type="match status" value="1"/>
</dbReference>
<keyword evidence="7" id="KW-0349">Heme</keyword>
<keyword evidence="8" id="KW-0812">Transmembrane</keyword>
<dbReference type="PRINTS" id="PR00385">
    <property type="entry name" value="P450"/>
</dbReference>
<dbReference type="InterPro" id="IPR036396">
    <property type="entry name" value="Cyt_P450_sf"/>
</dbReference>
<keyword evidence="5 7" id="KW-0408">Iron</keyword>
<dbReference type="PROSITE" id="PS00086">
    <property type="entry name" value="CYTOCHROME_P450"/>
    <property type="match status" value="1"/>
</dbReference>
<dbReference type="PRINTS" id="PR00463">
    <property type="entry name" value="EP450I"/>
</dbReference>
<gene>
    <name evidence="9" type="ORF">VTL71DRAFT_7428</name>
</gene>
<dbReference type="InterPro" id="IPR050121">
    <property type="entry name" value="Cytochrome_P450_monoxygenase"/>
</dbReference>
<keyword evidence="6 7" id="KW-0503">Monooxygenase</keyword>
<organism evidence="9 10">
    <name type="scientific">Oculimacula yallundae</name>
    <dbReference type="NCBI Taxonomy" id="86028"/>
    <lineage>
        <taxon>Eukaryota</taxon>
        <taxon>Fungi</taxon>
        <taxon>Dikarya</taxon>
        <taxon>Ascomycota</taxon>
        <taxon>Pezizomycotina</taxon>
        <taxon>Leotiomycetes</taxon>
        <taxon>Helotiales</taxon>
        <taxon>Ploettnerulaceae</taxon>
        <taxon>Oculimacula</taxon>
    </lineage>
</organism>
<evidence type="ECO:0000313" key="10">
    <source>
        <dbReference type="Proteomes" id="UP001595075"/>
    </source>
</evidence>
<protein>
    <recommendedName>
        <fullName evidence="11">Cytochrome P450</fullName>
    </recommendedName>
</protein>
<feature type="transmembrane region" description="Helical" evidence="8">
    <location>
        <begin position="29"/>
        <end position="50"/>
    </location>
</feature>
<evidence type="ECO:0008006" key="11">
    <source>
        <dbReference type="Google" id="ProtNLM"/>
    </source>
</evidence>
<dbReference type="EMBL" id="JAZHXI010000019">
    <property type="protein sequence ID" value="KAL2061155.1"/>
    <property type="molecule type" value="Genomic_DNA"/>
</dbReference>
<evidence type="ECO:0000256" key="8">
    <source>
        <dbReference type="SAM" id="Phobius"/>
    </source>
</evidence>
<dbReference type="Proteomes" id="UP001595075">
    <property type="component" value="Unassembled WGS sequence"/>
</dbReference>
<dbReference type="PANTHER" id="PTHR24305">
    <property type="entry name" value="CYTOCHROME P450"/>
    <property type="match status" value="1"/>
</dbReference>
<reference evidence="9 10" key="1">
    <citation type="journal article" date="2024" name="Commun. Biol.">
        <title>Comparative genomic analysis of thermophilic fungi reveals convergent evolutionary adaptations and gene losses.</title>
        <authorList>
            <person name="Steindorff A.S."/>
            <person name="Aguilar-Pontes M.V."/>
            <person name="Robinson A.J."/>
            <person name="Andreopoulos B."/>
            <person name="LaButti K."/>
            <person name="Kuo A."/>
            <person name="Mondo S."/>
            <person name="Riley R."/>
            <person name="Otillar R."/>
            <person name="Haridas S."/>
            <person name="Lipzen A."/>
            <person name="Grimwood J."/>
            <person name="Schmutz J."/>
            <person name="Clum A."/>
            <person name="Reid I.D."/>
            <person name="Moisan M.C."/>
            <person name="Butler G."/>
            <person name="Nguyen T.T.M."/>
            <person name="Dewar K."/>
            <person name="Conant G."/>
            <person name="Drula E."/>
            <person name="Henrissat B."/>
            <person name="Hansel C."/>
            <person name="Singer S."/>
            <person name="Hutchinson M.I."/>
            <person name="de Vries R.P."/>
            <person name="Natvig D.O."/>
            <person name="Powell A.J."/>
            <person name="Tsang A."/>
            <person name="Grigoriev I.V."/>
        </authorList>
    </citation>
    <scope>NUCLEOTIDE SEQUENCE [LARGE SCALE GENOMIC DNA]</scope>
    <source>
        <strain evidence="9 10">CBS 494.80</strain>
    </source>
</reference>
<comment type="cofactor">
    <cofactor evidence="1">
        <name>heme</name>
        <dbReference type="ChEBI" id="CHEBI:30413"/>
    </cofactor>
</comment>
<evidence type="ECO:0000256" key="1">
    <source>
        <dbReference type="ARBA" id="ARBA00001971"/>
    </source>
</evidence>
<sequence>MAIKVKLKSITKSSNEKALIQKMVDTNSILMLLASSWIAWAIYMATWRIYFSPLAKFPGPKLAAATLLYEMYYEIVKGGQYMFIIRDMHEKYGPIIRINPWELHINDPEYYNEIYAGGSNKVDKWPYHCNQFGVPDAALSTVSHDLHRLRRAPMNRLFSKASINNLEPLIQSTIDGLTTRLRDFEESKEIVTMTLAWNCLTMDIISAYAFGKSYNHVQTAQGFSHSTHEAMDSARSSANIIKQIPWAVPLMKKIPMPVMRVLLPRVVPLFLYQDDIQARCQKVIDERKVEGAVKPQHQTIFHEILASNLPPREKTVDRLMQEGHILIGAGAETTAWTLSVIVFHVLSDPDINSRLKVEMNELVDRSGRKPSLTQLEQLPYLSAIISEGLRLSFGITAHLQRVSPDQALIYGDWTIPAGTPVSMTSYMLHLNPKTFPDPHAFIPERWIENPRLSKYLVSFSKGSRQCLGINLAYAEMYLCIFEVWTAFPDMKLVDTTEKDVEVIADYISPISSGRGVKVLLS</sequence>
<dbReference type="InterPro" id="IPR017972">
    <property type="entry name" value="Cyt_P450_CS"/>
</dbReference>
<dbReference type="InterPro" id="IPR001128">
    <property type="entry name" value="Cyt_P450"/>
</dbReference>
<keyword evidence="8" id="KW-1133">Transmembrane helix</keyword>